<dbReference type="SUPFAM" id="SSF49493">
    <property type="entry name" value="HSP40/DnaJ peptide-binding domain"/>
    <property type="match status" value="2"/>
</dbReference>
<dbReference type="PANTHER" id="PTHR43096">
    <property type="entry name" value="DNAJ HOMOLOG 1, MITOCHONDRIAL-RELATED"/>
    <property type="match status" value="1"/>
</dbReference>
<dbReference type="Gene3D" id="2.60.260.20">
    <property type="entry name" value="Urease metallochaperone UreE, N-terminal domain"/>
    <property type="match status" value="2"/>
</dbReference>
<organism evidence="4 5">
    <name type="scientific">Lacipirellula parvula</name>
    <dbReference type="NCBI Taxonomy" id="2650471"/>
    <lineage>
        <taxon>Bacteria</taxon>
        <taxon>Pseudomonadati</taxon>
        <taxon>Planctomycetota</taxon>
        <taxon>Planctomycetia</taxon>
        <taxon>Pirellulales</taxon>
        <taxon>Lacipirellulaceae</taxon>
        <taxon>Lacipirellula</taxon>
    </lineage>
</organism>
<dbReference type="EMBL" id="AP021861">
    <property type="protein sequence ID" value="BBO31664.1"/>
    <property type="molecule type" value="Genomic_DNA"/>
</dbReference>
<dbReference type="PROSITE" id="PS00636">
    <property type="entry name" value="DNAJ_1"/>
    <property type="match status" value="1"/>
</dbReference>
<accession>A0A5K7X4P8</accession>
<dbReference type="InterPro" id="IPR002939">
    <property type="entry name" value="DnaJ_C"/>
</dbReference>
<protein>
    <submittedName>
        <fullName evidence="4">DnaJ-class molecular chaperone CbpA</fullName>
    </submittedName>
</protein>
<dbReference type="Proteomes" id="UP000326837">
    <property type="component" value="Chromosome"/>
</dbReference>
<sequence length="323" mass="34380">MAEDHYATLGVARAASAEEIKKAYRKLARENHPDLHPDDPKAKEKFQQVQNAFDVLNDPKKREMYDRYGSAYESMGAGGPNPRPWPGGAGGGGRGGQDSYEVNFEDLFGGGGGAGGGGFGDFFKQFGNRGGGGGGRRRPVPESGADLEHELAIPFASAILGGEAQIAVQRGDGRQETIHVKIPAGIEDGKKIRLRGQGEPGANGGEPGDILIRVAIAPHPQFRRHGKRLEITVPITLAEAIGGGKIDVPTPHGTITLTVPPGTSSGKKLRVKGQGVKAGSGEPGDLFAELQIVMPKDLSDEERQQLVEIAQRHNDNPRTELRW</sequence>
<dbReference type="CDD" id="cd10747">
    <property type="entry name" value="DnaJ_C"/>
    <property type="match status" value="1"/>
</dbReference>
<evidence type="ECO:0000256" key="2">
    <source>
        <dbReference type="SAM" id="MobiDB-lite"/>
    </source>
</evidence>
<dbReference type="PROSITE" id="PS50076">
    <property type="entry name" value="DNAJ_2"/>
    <property type="match status" value="1"/>
</dbReference>
<dbReference type="Pfam" id="PF00226">
    <property type="entry name" value="DnaJ"/>
    <property type="match status" value="1"/>
</dbReference>
<evidence type="ECO:0000259" key="3">
    <source>
        <dbReference type="PROSITE" id="PS50076"/>
    </source>
</evidence>
<evidence type="ECO:0000313" key="5">
    <source>
        <dbReference type="Proteomes" id="UP000326837"/>
    </source>
</evidence>
<proteinExistence type="predicted"/>
<dbReference type="GO" id="GO:0051082">
    <property type="term" value="F:unfolded protein binding"/>
    <property type="evidence" value="ECO:0007669"/>
    <property type="project" value="InterPro"/>
</dbReference>
<dbReference type="SMART" id="SM00271">
    <property type="entry name" value="DnaJ"/>
    <property type="match status" value="1"/>
</dbReference>
<dbReference type="AlphaFoldDB" id="A0A5K7X4P8"/>
<dbReference type="RefSeq" id="WP_152097766.1">
    <property type="nucleotide sequence ID" value="NZ_AP021861.1"/>
</dbReference>
<dbReference type="InterPro" id="IPR018253">
    <property type="entry name" value="DnaJ_domain_CS"/>
</dbReference>
<dbReference type="InterPro" id="IPR001623">
    <property type="entry name" value="DnaJ_domain"/>
</dbReference>
<dbReference type="Pfam" id="PF01556">
    <property type="entry name" value="DnaJ_C"/>
    <property type="match status" value="1"/>
</dbReference>
<keyword evidence="1" id="KW-0143">Chaperone</keyword>
<dbReference type="SUPFAM" id="SSF46565">
    <property type="entry name" value="Chaperone J-domain"/>
    <property type="match status" value="1"/>
</dbReference>
<dbReference type="PANTHER" id="PTHR43096:SF52">
    <property type="entry name" value="DNAJ HOMOLOG 1, MITOCHONDRIAL-RELATED"/>
    <property type="match status" value="1"/>
</dbReference>
<feature type="region of interest" description="Disordered" evidence="2">
    <location>
        <begin position="75"/>
        <end position="98"/>
    </location>
</feature>
<dbReference type="Gene3D" id="1.10.287.110">
    <property type="entry name" value="DnaJ domain"/>
    <property type="match status" value="1"/>
</dbReference>
<keyword evidence="5" id="KW-1185">Reference proteome</keyword>
<gene>
    <name evidence="4" type="ORF">PLANPX_1276</name>
</gene>
<feature type="domain" description="J" evidence="3">
    <location>
        <begin position="4"/>
        <end position="69"/>
    </location>
</feature>
<dbReference type="PRINTS" id="PR00625">
    <property type="entry name" value="JDOMAIN"/>
</dbReference>
<feature type="compositionally biased region" description="Gly residues" evidence="2">
    <location>
        <begin position="87"/>
        <end position="96"/>
    </location>
</feature>
<evidence type="ECO:0000313" key="4">
    <source>
        <dbReference type="EMBL" id="BBO31664.1"/>
    </source>
</evidence>
<name>A0A5K7X4P8_9BACT</name>
<dbReference type="GO" id="GO:0005737">
    <property type="term" value="C:cytoplasm"/>
    <property type="evidence" value="ECO:0007669"/>
    <property type="project" value="TreeGrafter"/>
</dbReference>
<dbReference type="KEGG" id="lpav:PLANPX_1276"/>
<dbReference type="GO" id="GO:0042026">
    <property type="term" value="P:protein refolding"/>
    <property type="evidence" value="ECO:0007669"/>
    <property type="project" value="TreeGrafter"/>
</dbReference>
<dbReference type="InterPro" id="IPR036869">
    <property type="entry name" value="J_dom_sf"/>
</dbReference>
<dbReference type="InterPro" id="IPR008971">
    <property type="entry name" value="HSP40/DnaJ_pept-bd"/>
</dbReference>
<dbReference type="CDD" id="cd06257">
    <property type="entry name" value="DnaJ"/>
    <property type="match status" value="1"/>
</dbReference>
<dbReference type="FunFam" id="2.60.260.20:FF:000013">
    <property type="entry name" value="DnaJ subfamily B member 11"/>
    <property type="match status" value="1"/>
</dbReference>
<reference evidence="5" key="1">
    <citation type="submission" date="2019-10" db="EMBL/GenBank/DDBJ databases">
        <title>Lacipirellula parvula gen. nov., sp. nov., representing a lineage of planctomycetes widespread in freshwater anoxic habitats, and description of the family Lacipirellulaceae.</title>
        <authorList>
            <person name="Dedysh S.N."/>
            <person name="Kulichevskaya I.S."/>
            <person name="Beletsky A.V."/>
            <person name="Rakitin A.L."/>
            <person name="Mardanov A.V."/>
            <person name="Ivanova A.A."/>
            <person name="Saltykova V.X."/>
            <person name="Rijpstra W.I.C."/>
            <person name="Sinninghe Damste J.S."/>
            <person name="Ravin N.V."/>
        </authorList>
    </citation>
    <scope>NUCLEOTIDE SEQUENCE [LARGE SCALE GENOMIC DNA]</scope>
    <source>
        <strain evidence="5">PX69</strain>
    </source>
</reference>
<evidence type="ECO:0000256" key="1">
    <source>
        <dbReference type="ARBA" id="ARBA00023186"/>
    </source>
</evidence>